<reference evidence="1 2" key="1">
    <citation type="journal article" date="2019" name="Commun. Biol.">
        <title>The bagworm genome reveals a unique fibroin gene that provides high tensile strength.</title>
        <authorList>
            <person name="Kono N."/>
            <person name="Nakamura H."/>
            <person name="Ohtoshi R."/>
            <person name="Tomita M."/>
            <person name="Numata K."/>
            <person name="Arakawa K."/>
        </authorList>
    </citation>
    <scope>NUCLEOTIDE SEQUENCE [LARGE SCALE GENOMIC DNA]</scope>
</reference>
<dbReference type="Proteomes" id="UP000299102">
    <property type="component" value="Unassembled WGS sequence"/>
</dbReference>
<proteinExistence type="predicted"/>
<name>A0A4C1SF63_EUMVA</name>
<evidence type="ECO:0000313" key="1">
    <source>
        <dbReference type="EMBL" id="GBP00725.1"/>
    </source>
</evidence>
<keyword evidence="2" id="KW-1185">Reference proteome</keyword>
<gene>
    <name evidence="1" type="ORF">EVAR_76962_1</name>
</gene>
<organism evidence="1 2">
    <name type="scientific">Eumeta variegata</name>
    <name type="common">Bagworm moth</name>
    <name type="synonym">Eumeta japonica</name>
    <dbReference type="NCBI Taxonomy" id="151549"/>
    <lineage>
        <taxon>Eukaryota</taxon>
        <taxon>Metazoa</taxon>
        <taxon>Ecdysozoa</taxon>
        <taxon>Arthropoda</taxon>
        <taxon>Hexapoda</taxon>
        <taxon>Insecta</taxon>
        <taxon>Pterygota</taxon>
        <taxon>Neoptera</taxon>
        <taxon>Endopterygota</taxon>
        <taxon>Lepidoptera</taxon>
        <taxon>Glossata</taxon>
        <taxon>Ditrysia</taxon>
        <taxon>Tineoidea</taxon>
        <taxon>Psychidae</taxon>
        <taxon>Oiketicinae</taxon>
        <taxon>Eumeta</taxon>
    </lineage>
</organism>
<evidence type="ECO:0000313" key="2">
    <source>
        <dbReference type="Proteomes" id="UP000299102"/>
    </source>
</evidence>
<accession>A0A4C1SF63</accession>
<dbReference type="EMBL" id="BGZK01000006">
    <property type="protein sequence ID" value="GBP00725.1"/>
    <property type="molecule type" value="Genomic_DNA"/>
</dbReference>
<comment type="caution">
    <text evidence="1">The sequence shown here is derived from an EMBL/GenBank/DDBJ whole genome shotgun (WGS) entry which is preliminary data.</text>
</comment>
<dbReference type="OrthoDB" id="6692864at2759"/>
<dbReference type="AlphaFoldDB" id="A0A4C1SF63"/>
<sequence>MITKLLHRYGDYVGFWLGSEFNVLVKNPADVRGYLTGEIPYSQVCKREEQLALLRVAFRPVSERCASPLLPPSAHSLSGTPFLRHTIFYF</sequence>
<protein>
    <submittedName>
        <fullName evidence="1">Uncharacterized protein</fullName>
    </submittedName>
</protein>